<dbReference type="HOGENOM" id="CLU_128024_0_0_1"/>
<sequence length="149" mass="16996">PYHAPQNDMGIYAESKLEQMMLEKAIQPGSSPEDPLEWQYFQIYGDSAYGLSPVMISPYMAIGELTPSQKEWNKAMGQVRISVEHSFGLVSQQWPFMNCVQKQKIWGTHCGTFYKVAVLLTNAKSCLCPNQTTVRYNCMPPSLEEYFHC</sequence>
<protein>
    <recommendedName>
        <fullName evidence="3">DDE Tnp4 domain-containing protein</fullName>
    </recommendedName>
</protein>
<dbReference type="Pfam" id="PF13359">
    <property type="entry name" value="DDE_Tnp_4"/>
    <property type="match status" value="1"/>
</dbReference>
<evidence type="ECO:0000256" key="2">
    <source>
        <dbReference type="ARBA" id="ARBA00022723"/>
    </source>
</evidence>
<evidence type="ECO:0000313" key="5">
    <source>
        <dbReference type="Proteomes" id="UP000054279"/>
    </source>
</evidence>
<dbReference type="InterPro" id="IPR027806">
    <property type="entry name" value="HARBI1_dom"/>
</dbReference>
<organism evidence="4 5">
    <name type="scientific">Sphaerobolus stellatus (strain SS14)</name>
    <dbReference type="NCBI Taxonomy" id="990650"/>
    <lineage>
        <taxon>Eukaryota</taxon>
        <taxon>Fungi</taxon>
        <taxon>Dikarya</taxon>
        <taxon>Basidiomycota</taxon>
        <taxon>Agaricomycotina</taxon>
        <taxon>Agaricomycetes</taxon>
        <taxon>Phallomycetidae</taxon>
        <taxon>Geastrales</taxon>
        <taxon>Sphaerobolaceae</taxon>
        <taxon>Sphaerobolus</taxon>
    </lineage>
</organism>
<dbReference type="EMBL" id="KN837345">
    <property type="protein sequence ID" value="KIJ27164.1"/>
    <property type="molecule type" value="Genomic_DNA"/>
</dbReference>
<feature type="non-terminal residue" evidence="4">
    <location>
        <position position="1"/>
    </location>
</feature>
<keyword evidence="5" id="KW-1185">Reference proteome</keyword>
<keyword evidence="2" id="KW-0479">Metal-binding</keyword>
<dbReference type="AlphaFoldDB" id="A0A0C9TZ99"/>
<comment type="cofactor">
    <cofactor evidence="1">
        <name>a divalent metal cation</name>
        <dbReference type="ChEBI" id="CHEBI:60240"/>
    </cofactor>
</comment>
<proteinExistence type="predicted"/>
<feature type="domain" description="DDE Tnp4" evidence="3">
    <location>
        <begin position="42"/>
        <end position="122"/>
    </location>
</feature>
<reference evidence="4 5" key="1">
    <citation type="submission" date="2014-06" db="EMBL/GenBank/DDBJ databases">
        <title>Evolutionary Origins and Diversification of the Mycorrhizal Mutualists.</title>
        <authorList>
            <consortium name="DOE Joint Genome Institute"/>
            <consortium name="Mycorrhizal Genomics Consortium"/>
            <person name="Kohler A."/>
            <person name="Kuo A."/>
            <person name="Nagy L.G."/>
            <person name="Floudas D."/>
            <person name="Copeland A."/>
            <person name="Barry K.W."/>
            <person name="Cichocki N."/>
            <person name="Veneault-Fourrey C."/>
            <person name="LaButti K."/>
            <person name="Lindquist E.A."/>
            <person name="Lipzen A."/>
            <person name="Lundell T."/>
            <person name="Morin E."/>
            <person name="Murat C."/>
            <person name="Riley R."/>
            <person name="Ohm R."/>
            <person name="Sun H."/>
            <person name="Tunlid A."/>
            <person name="Henrissat B."/>
            <person name="Grigoriev I.V."/>
            <person name="Hibbett D.S."/>
            <person name="Martin F."/>
        </authorList>
    </citation>
    <scope>NUCLEOTIDE SEQUENCE [LARGE SCALE GENOMIC DNA]</scope>
    <source>
        <strain evidence="4 5">SS14</strain>
    </source>
</reference>
<name>A0A0C9TZ99_SPHS4</name>
<dbReference type="Proteomes" id="UP000054279">
    <property type="component" value="Unassembled WGS sequence"/>
</dbReference>
<dbReference type="OrthoDB" id="5945905at2759"/>
<accession>A0A0C9TZ99</accession>
<evidence type="ECO:0000313" key="4">
    <source>
        <dbReference type="EMBL" id="KIJ27164.1"/>
    </source>
</evidence>
<evidence type="ECO:0000259" key="3">
    <source>
        <dbReference type="Pfam" id="PF13359"/>
    </source>
</evidence>
<gene>
    <name evidence="4" type="ORF">M422DRAFT_191369</name>
</gene>
<evidence type="ECO:0000256" key="1">
    <source>
        <dbReference type="ARBA" id="ARBA00001968"/>
    </source>
</evidence>
<dbReference type="GO" id="GO:0046872">
    <property type="term" value="F:metal ion binding"/>
    <property type="evidence" value="ECO:0007669"/>
    <property type="project" value="UniProtKB-KW"/>
</dbReference>